<dbReference type="GO" id="GO:0050661">
    <property type="term" value="F:NADP binding"/>
    <property type="evidence" value="ECO:0007669"/>
    <property type="project" value="InterPro"/>
</dbReference>
<dbReference type="FunFam" id="3.30.360.10:FF:000005">
    <property type="entry name" value="Homoserine dehydrogenase"/>
    <property type="match status" value="1"/>
</dbReference>
<evidence type="ECO:0000256" key="10">
    <source>
        <dbReference type="ARBA" id="ARBA00023167"/>
    </source>
</evidence>
<keyword evidence="6 11" id="KW-0028">Amino-acid biosynthesis</keyword>
<dbReference type="InterPro" id="IPR001342">
    <property type="entry name" value="HDH_cat"/>
</dbReference>
<evidence type="ECO:0000313" key="15">
    <source>
        <dbReference type="EMBL" id="CAD9066118.1"/>
    </source>
</evidence>
<evidence type="ECO:0000256" key="11">
    <source>
        <dbReference type="RuleBase" id="RU000579"/>
    </source>
</evidence>
<evidence type="ECO:0000259" key="13">
    <source>
        <dbReference type="PROSITE" id="PS51671"/>
    </source>
</evidence>
<dbReference type="Pfam" id="PF01842">
    <property type="entry name" value="ACT"/>
    <property type="match status" value="1"/>
</dbReference>
<dbReference type="NCBIfam" id="NF004976">
    <property type="entry name" value="PRK06349.1"/>
    <property type="match status" value="1"/>
</dbReference>
<dbReference type="PROSITE" id="PS51671">
    <property type="entry name" value="ACT"/>
    <property type="match status" value="1"/>
</dbReference>
<evidence type="ECO:0000256" key="7">
    <source>
        <dbReference type="ARBA" id="ARBA00022697"/>
    </source>
</evidence>
<dbReference type="EC" id="1.1.1.3" evidence="4 11"/>
<comment type="similarity">
    <text evidence="3 12">Belongs to the homoserine dehydrogenase family.</text>
</comment>
<evidence type="ECO:0000256" key="9">
    <source>
        <dbReference type="ARBA" id="ARBA00023002"/>
    </source>
</evidence>
<evidence type="ECO:0000313" key="14">
    <source>
        <dbReference type="EMBL" id="CAD9066117.1"/>
    </source>
</evidence>
<dbReference type="PROSITE" id="PS01042">
    <property type="entry name" value="HOMOSER_DHGENASE"/>
    <property type="match status" value="1"/>
</dbReference>
<dbReference type="AlphaFoldDB" id="A0A6U4G5B8"/>
<keyword evidence="10 11" id="KW-0486">Methionine biosynthesis</keyword>
<dbReference type="Pfam" id="PF00742">
    <property type="entry name" value="Homoserine_dh"/>
    <property type="match status" value="1"/>
</dbReference>
<dbReference type="EMBL" id="HBGB01035922">
    <property type="protein sequence ID" value="CAD9066118.1"/>
    <property type="molecule type" value="Transcribed_RNA"/>
</dbReference>
<evidence type="ECO:0000256" key="2">
    <source>
        <dbReference type="ARBA" id="ARBA00005062"/>
    </source>
</evidence>
<keyword evidence="9 11" id="KW-0560">Oxidoreductase</keyword>
<protein>
    <recommendedName>
        <fullName evidence="5 11">Homoserine dehydrogenase</fullName>
        <ecNumber evidence="4 11">1.1.1.3</ecNumber>
    </recommendedName>
</protein>
<evidence type="ECO:0000256" key="6">
    <source>
        <dbReference type="ARBA" id="ARBA00022605"/>
    </source>
</evidence>
<dbReference type="PANTHER" id="PTHR43331:SF1">
    <property type="entry name" value="HOMOSERINE DEHYDROGENASE"/>
    <property type="match status" value="1"/>
</dbReference>
<organism evidence="15">
    <name type="scientific">Vitrella brassicaformis</name>
    <dbReference type="NCBI Taxonomy" id="1169539"/>
    <lineage>
        <taxon>Eukaryota</taxon>
        <taxon>Sar</taxon>
        <taxon>Alveolata</taxon>
        <taxon>Colpodellida</taxon>
        <taxon>Vitrellaceae</taxon>
        <taxon>Vitrella</taxon>
    </lineage>
</organism>
<dbReference type="Gene3D" id="3.30.360.10">
    <property type="entry name" value="Dihydrodipicolinate Reductase, domain 2"/>
    <property type="match status" value="1"/>
</dbReference>
<accession>A0A6U4G5B8</accession>
<dbReference type="Gene3D" id="3.30.70.260">
    <property type="match status" value="1"/>
</dbReference>
<dbReference type="GO" id="GO:0009088">
    <property type="term" value="P:threonine biosynthetic process"/>
    <property type="evidence" value="ECO:0007669"/>
    <property type="project" value="UniProtKB-UniPathway"/>
</dbReference>
<dbReference type="Pfam" id="PF03447">
    <property type="entry name" value="NAD_binding_3"/>
    <property type="match status" value="1"/>
</dbReference>
<dbReference type="PIRSF" id="PIRSF000098">
    <property type="entry name" value="Homoser_dehydrog"/>
    <property type="match status" value="1"/>
</dbReference>
<dbReference type="InterPro" id="IPR045865">
    <property type="entry name" value="ACT-like_dom_sf"/>
</dbReference>
<evidence type="ECO:0000256" key="5">
    <source>
        <dbReference type="ARBA" id="ARBA00013376"/>
    </source>
</evidence>
<comment type="catalytic activity">
    <reaction evidence="11">
        <text>L-homoserine + NADP(+) = L-aspartate 4-semialdehyde + NADPH + H(+)</text>
        <dbReference type="Rhea" id="RHEA:15761"/>
        <dbReference type="ChEBI" id="CHEBI:15378"/>
        <dbReference type="ChEBI" id="CHEBI:57476"/>
        <dbReference type="ChEBI" id="CHEBI:57783"/>
        <dbReference type="ChEBI" id="CHEBI:58349"/>
        <dbReference type="ChEBI" id="CHEBI:537519"/>
        <dbReference type="EC" id="1.1.1.3"/>
    </reaction>
</comment>
<feature type="domain" description="ACT" evidence="13">
    <location>
        <begin position="362"/>
        <end position="439"/>
    </location>
</feature>
<comment type="pathway">
    <text evidence="1 11">Amino-acid biosynthesis; L-threonine biosynthesis; L-threonine from L-aspartate: step 3/5.</text>
</comment>
<dbReference type="InterPro" id="IPR036291">
    <property type="entry name" value="NAD(P)-bd_dom_sf"/>
</dbReference>
<comment type="pathway">
    <text evidence="2 11">Amino-acid biosynthesis; L-methionine biosynthesis via de novo pathway; L-homoserine from L-aspartate: step 3/3.</text>
</comment>
<keyword evidence="8 11" id="KW-0521">NADP</keyword>
<dbReference type="EMBL" id="HBGB01035921">
    <property type="protein sequence ID" value="CAD9066117.1"/>
    <property type="molecule type" value="Transcribed_RNA"/>
</dbReference>
<evidence type="ECO:0000256" key="3">
    <source>
        <dbReference type="ARBA" id="ARBA00006753"/>
    </source>
</evidence>
<dbReference type="GO" id="GO:0004412">
    <property type="term" value="F:homoserine dehydrogenase activity"/>
    <property type="evidence" value="ECO:0007669"/>
    <property type="project" value="UniProtKB-EC"/>
</dbReference>
<proteinExistence type="inferred from homology"/>
<keyword evidence="7 11" id="KW-0791">Threonine biosynthesis</keyword>
<gene>
    <name evidence="14" type="ORF">VBRA1451_LOCUS21188</name>
    <name evidence="15" type="ORF">VBRA1451_LOCUS21189</name>
</gene>
<dbReference type="SUPFAM" id="SSF55021">
    <property type="entry name" value="ACT-like"/>
    <property type="match status" value="1"/>
</dbReference>
<dbReference type="GO" id="GO:0009086">
    <property type="term" value="P:methionine biosynthetic process"/>
    <property type="evidence" value="ECO:0007669"/>
    <property type="project" value="UniProtKB-KW"/>
</dbReference>
<dbReference type="Gene3D" id="3.40.50.720">
    <property type="entry name" value="NAD(P)-binding Rossmann-like Domain"/>
    <property type="match status" value="1"/>
</dbReference>
<reference evidence="15" key="1">
    <citation type="submission" date="2021-01" db="EMBL/GenBank/DDBJ databases">
        <authorList>
            <person name="Corre E."/>
            <person name="Pelletier E."/>
            <person name="Niang G."/>
            <person name="Scheremetjew M."/>
            <person name="Finn R."/>
            <person name="Kale V."/>
            <person name="Holt S."/>
            <person name="Cochrane G."/>
            <person name="Meng A."/>
            <person name="Brown T."/>
            <person name="Cohen L."/>
        </authorList>
    </citation>
    <scope>NUCLEOTIDE SEQUENCE</scope>
    <source>
        <strain evidence="15">CCMP3346</strain>
    </source>
</reference>
<dbReference type="InterPro" id="IPR002912">
    <property type="entry name" value="ACT_dom"/>
</dbReference>
<evidence type="ECO:0000256" key="12">
    <source>
        <dbReference type="RuleBase" id="RU004171"/>
    </source>
</evidence>
<evidence type="ECO:0000256" key="1">
    <source>
        <dbReference type="ARBA" id="ARBA00005056"/>
    </source>
</evidence>
<dbReference type="SUPFAM" id="SSF55347">
    <property type="entry name" value="Glyceraldehyde-3-phosphate dehydrogenase-like, C-terminal domain"/>
    <property type="match status" value="1"/>
</dbReference>
<sequence>MQRLMSQPLGQPVNIGLVGFGTVGGGVVDLLKTNPNVAFKRIIVKSPSKKRDVDIPKGCQVVTDWKSVVESNDVDVVVEVMGGTGLAKDIVMTAMQNGKHVVTANKALLSKHLDDLVKVQKEHPKVYLLYEAAVCGGIPIINVFSRSMAWDDVSKIVGIMNGTTNFIMTEMEEDPSKKYEAVLADAQNRGYAEADPSADVEGWDARSKLCLLAKLAFGLTIDEDKVYCQGISRIKAIDFTYAKMVGHTIKLLGVAEKRLADDGSGAQVVNIFLSPCMVSLSNPIGRVNGVTNVVEVTSHNLGQSYYIGPGAGRYPTANSVVSDILDLTYRIQNAADGAVAPPCFTTEKVATNYESDFKADFYLRFIVDDKVGVIHKVSGLMAQFGVSIFSILQAPITNPKQVPFAIITESCRLSTIRQVCKKLADGRRGEFDFLLEDPFFAPYLG</sequence>
<evidence type="ECO:0000256" key="4">
    <source>
        <dbReference type="ARBA" id="ARBA00013213"/>
    </source>
</evidence>
<dbReference type="InterPro" id="IPR005106">
    <property type="entry name" value="Asp/hSer_DH_NAD-bd"/>
</dbReference>
<dbReference type="InterPro" id="IPR016204">
    <property type="entry name" value="HDH"/>
</dbReference>
<dbReference type="UniPathway" id="UPA00051">
    <property type="reaction ID" value="UER00465"/>
</dbReference>
<dbReference type="SUPFAM" id="SSF51735">
    <property type="entry name" value="NAD(P)-binding Rossmann-fold domains"/>
    <property type="match status" value="1"/>
</dbReference>
<name>A0A6U4G5B8_9ALVE</name>
<evidence type="ECO:0000256" key="8">
    <source>
        <dbReference type="ARBA" id="ARBA00022857"/>
    </source>
</evidence>
<dbReference type="UniPathway" id="UPA00050">
    <property type="reaction ID" value="UER00063"/>
</dbReference>
<dbReference type="InterPro" id="IPR019811">
    <property type="entry name" value="HDH_CS"/>
</dbReference>
<dbReference type="PANTHER" id="PTHR43331">
    <property type="entry name" value="HOMOSERINE DEHYDROGENASE"/>
    <property type="match status" value="1"/>
</dbReference>